<evidence type="ECO:0000313" key="2">
    <source>
        <dbReference type="EMBL" id="KAK7790377.1"/>
    </source>
</evidence>
<comment type="caution">
    <text evidence="2">The sequence shown here is derived from an EMBL/GenBank/DDBJ whole genome shotgun (WGS) entry which is preliminary data.</text>
</comment>
<proteinExistence type="predicted"/>
<dbReference type="EMBL" id="JAZDUA010000633">
    <property type="protein sequence ID" value="KAK7790377.1"/>
    <property type="molecule type" value="Genomic_DNA"/>
</dbReference>
<keyword evidence="1" id="KW-0732">Signal</keyword>
<feature type="signal peptide" evidence="1">
    <location>
        <begin position="1"/>
        <end position="21"/>
    </location>
</feature>
<accession>A0AAN9V8D6</accession>
<protein>
    <submittedName>
        <fullName evidence="2">Uncharacterized protein</fullName>
    </submittedName>
</protein>
<name>A0AAN9V8D6_9ORTH</name>
<gene>
    <name evidence="2" type="ORF">R5R35_009976</name>
</gene>
<evidence type="ECO:0000313" key="3">
    <source>
        <dbReference type="Proteomes" id="UP001378592"/>
    </source>
</evidence>
<organism evidence="2 3">
    <name type="scientific">Gryllus longicercus</name>
    <dbReference type="NCBI Taxonomy" id="2509291"/>
    <lineage>
        <taxon>Eukaryota</taxon>
        <taxon>Metazoa</taxon>
        <taxon>Ecdysozoa</taxon>
        <taxon>Arthropoda</taxon>
        <taxon>Hexapoda</taxon>
        <taxon>Insecta</taxon>
        <taxon>Pterygota</taxon>
        <taxon>Neoptera</taxon>
        <taxon>Polyneoptera</taxon>
        <taxon>Orthoptera</taxon>
        <taxon>Ensifera</taxon>
        <taxon>Gryllidea</taxon>
        <taxon>Grylloidea</taxon>
        <taxon>Gryllidae</taxon>
        <taxon>Gryllinae</taxon>
        <taxon>Gryllus</taxon>
    </lineage>
</organism>
<dbReference type="AlphaFoldDB" id="A0AAN9V8D6"/>
<keyword evidence="3" id="KW-1185">Reference proteome</keyword>
<reference evidence="2 3" key="1">
    <citation type="submission" date="2024-03" db="EMBL/GenBank/DDBJ databases">
        <title>The genome assembly and annotation of the cricket Gryllus longicercus Weissman &amp; Gray.</title>
        <authorList>
            <person name="Szrajer S."/>
            <person name="Gray D."/>
            <person name="Ylla G."/>
        </authorList>
    </citation>
    <scope>NUCLEOTIDE SEQUENCE [LARGE SCALE GENOMIC DNA]</scope>
    <source>
        <strain evidence="2">DAG 2021-001</strain>
        <tissue evidence="2">Whole body minus gut</tissue>
    </source>
</reference>
<feature type="chain" id="PRO_5042907725" evidence="1">
    <location>
        <begin position="22"/>
        <end position="80"/>
    </location>
</feature>
<evidence type="ECO:0000256" key="1">
    <source>
        <dbReference type="SAM" id="SignalP"/>
    </source>
</evidence>
<dbReference type="Proteomes" id="UP001378592">
    <property type="component" value="Unassembled WGS sequence"/>
</dbReference>
<sequence length="80" mass="8713">MGPRVFTLCLLLLLHVGLLSAAPQKQRGCLQECGPCKACAQQLPHTEGCAVQCVLCDICHACFLGKECQWEVRPVPKGYT</sequence>